<dbReference type="PATRIC" id="fig|44252.3.peg.3027"/>
<evidence type="ECO:0000256" key="2">
    <source>
        <dbReference type="ARBA" id="ARBA00022597"/>
    </source>
</evidence>
<dbReference type="GO" id="GO:0009401">
    <property type="term" value="P:phosphoenolpyruvate-dependent sugar phosphotransferase system"/>
    <property type="evidence" value="ECO:0007669"/>
    <property type="project" value="UniProtKB-KW"/>
</dbReference>
<keyword evidence="4" id="KW-0598">Phosphotransferase system</keyword>
<dbReference type="SUPFAM" id="SSF46973">
    <property type="entry name" value="Enzyme IIa from lactose specific PTS, IIa-lac"/>
    <property type="match status" value="1"/>
</dbReference>
<sequence length="105" mass="11986">MGMETNHELNLEQICMEMISSSGTARGLLLEAMDYVKPKNEQKIRELFEEANTLLRRAHRSQTSLMTGETNGRKVEMSVLVVHAQDHLMTTLTIRDLVEKLTEVL</sequence>
<comment type="caution">
    <text evidence="8">The sequence shown here is derived from an EMBL/GenBank/DDBJ whole genome shotgun (WGS) entry which is preliminary data.</text>
</comment>
<evidence type="ECO:0000256" key="7">
    <source>
        <dbReference type="PROSITE-ProRule" id="PRU00418"/>
    </source>
</evidence>
<keyword evidence="9" id="KW-1185">Reference proteome</keyword>
<evidence type="ECO:0000313" key="9">
    <source>
        <dbReference type="Proteomes" id="UP000029278"/>
    </source>
</evidence>
<evidence type="ECO:0000256" key="6">
    <source>
        <dbReference type="PIRSR" id="PIRSR000699-2"/>
    </source>
</evidence>
<dbReference type="Pfam" id="PF02255">
    <property type="entry name" value="PTS_IIA"/>
    <property type="match status" value="1"/>
</dbReference>
<evidence type="ECO:0000313" key="8">
    <source>
        <dbReference type="EMBL" id="KFN08528.1"/>
    </source>
</evidence>
<dbReference type="GO" id="GO:0016740">
    <property type="term" value="F:transferase activity"/>
    <property type="evidence" value="ECO:0007669"/>
    <property type="project" value="UniProtKB-KW"/>
</dbReference>
<organism evidence="8 9">
    <name type="scientific">Paenibacillus macerans</name>
    <name type="common">Bacillus macerans</name>
    <dbReference type="NCBI Taxonomy" id="44252"/>
    <lineage>
        <taxon>Bacteria</taxon>
        <taxon>Bacillati</taxon>
        <taxon>Bacillota</taxon>
        <taxon>Bacilli</taxon>
        <taxon>Bacillales</taxon>
        <taxon>Paenibacillaceae</taxon>
        <taxon>Paenibacillus</taxon>
    </lineage>
</organism>
<evidence type="ECO:0000256" key="5">
    <source>
        <dbReference type="PIRSR" id="PIRSR000699-1"/>
    </source>
</evidence>
<name>A0A090ZDQ3_PAEMA</name>
<dbReference type="PIRSF" id="PIRSF000699">
    <property type="entry name" value="PTS_IILac_III"/>
    <property type="match status" value="1"/>
</dbReference>
<dbReference type="EMBL" id="JMQA01000028">
    <property type="protein sequence ID" value="KFN08528.1"/>
    <property type="molecule type" value="Genomic_DNA"/>
</dbReference>
<keyword evidence="6" id="KW-0460">Magnesium</keyword>
<dbReference type="InterPro" id="IPR036542">
    <property type="entry name" value="PTS_IIA_lac/cel_sf"/>
</dbReference>
<dbReference type="InterPro" id="IPR003188">
    <property type="entry name" value="PTS_IIA_lac/cel"/>
</dbReference>
<evidence type="ECO:0000256" key="4">
    <source>
        <dbReference type="ARBA" id="ARBA00022683"/>
    </source>
</evidence>
<proteinExistence type="predicted"/>
<reference evidence="8 9" key="1">
    <citation type="submission" date="2014-04" db="EMBL/GenBank/DDBJ databases">
        <authorList>
            <person name="Bishop-Lilly K.A."/>
            <person name="Broomall S.M."/>
            <person name="Chain P.S."/>
            <person name="Chertkov O."/>
            <person name="Coyne S.R."/>
            <person name="Daligault H.E."/>
            <person name="Davenport K.W."/>
            <person name="Erkkila T."/>
            <person name="Frey K.G."/>
            <person name="Gibbons H.S."/>
            <person name="Gu W."/>
            <person name="Jaissle J."/>
            <person name="Johnson S.L."/>
            <person name="Koroleva G.I."/>
            <person name="Ladner J.T."/>
            <person name="Lo C.-C."/>
            <person name="Minogue T.D."/>
            <person name="Munk C."/>
            <person name="Palacios G.F."/>
            <person name="Redden C.L."/>
            <person name="Rosenzweig C.N."/>
            <person name="Scholz M.B."/>
            <person name="Teshima H."/>
            <person name="Xu Y."/>
        </authorList>
    </citation>
    <scope>NUCLEOTIDE SEQUENCE [LARGE SCALE GENOMIC DNA]</scope>
    <source>
        <strain evidence="8 9">8244</strain>
    </source>
</reference>
<protein>
    <submittedName>
        <fullName evidence="8">PTS system, Lactose/Cellobiose specific IIA subunit</fullName>
    </submittedName>
</protein>
<evidence type="ECO:0000256" key="1">
    <source>
        <dbReference type="ARBA" id="ARBA00022448"/>
    </source>
</evidence>
<dbReference type="STRING" id="44252.DJ90_5021"/>
<dbReference type="HOGENOM" id="CLU_152490_1_0_9"/>
<dbReference type="PROSITE" id="PS51095">
    <property type="entry name" value="PTS_EIIA_TYPE_3"/>
    <property type="match status" value="1"/>
</dbReference>
<feature type="modified residue" description="Phosphohistidine; by HPr" evidence="7">
    <location>
        <position position="83"/>
    </location>
</feature>
<comment type="cofactor">
    <cofactor evidence="6">
        <name>Mg(2+)</name>
        <dbReference type="ChEBI" id="CHEBI:18420"/>
    </cofactor>
    <text evidence="6">Binds 1 Mg(2+) ion per trimer.</text>
</comment>
<dbReference type="Proteomes" id="UP000029278">
    <property type="component" value="Unassembled WGS sequence"/>
</dbReference>
<accession>A0A090ZDQ3</accession>
<keyword evidence="2" id="KW-0762">Sugar transport</keyword>
<feature type="binding site" evidence="6">
    <location>
        <position position="86"/>
    </location>
    <ligand>
        <name>Mg(2+)</name>
        <dbReference type="ChEBI" id="CHEBI:18420"/>
        <note>ligand shared between all trimeric partners</note>
    </ligand>
</feature>
<dbReference type="GO" id="GO:0046872">
    <property type="term" value="F:metal ion binding"/>
    <property type="evidence" value="ECO:0007669"/>
    <property type="project" value="UniProtKB-KW"/>
</dbReference>
<dbReference type="PANTHER" id="PTHR34382">
    <property type="entry name" value="PTS SYSTEM N,N'-DIACETYLCHITOBIOSE-SPECIFIC EIIA COMPONENT"/>
    <property type="match status" value="1"/>
</dbReference>
<gene>
    <name evidence="8" type="ORF">DJ90_5021</name>
</gene>
<keyword evidence="1" id="KW-0813">Transport</keyword>
<keyword evidence="3" id="KW-0808">Transferase</keyword>
<dbReference type="Gene3D" id="1.20.58.80">
    <property type="entry name" value="Phosphotransferase system, lactose/cellobiose-type IIA subunit"/>
    <property type="match status" value="1"/>
</dbReference>
<evidence type="ECO:0000256" key="3">
    <source>
        <dbReference type="ARBA" id="ARBA00022679"/>
    </source>
</evidence>
<dbReference type="PANTHER" id="PTHR34382:SF7">
    <property type="entry name" value="PTS SYSTEM N,N'-DIACETYLCHITOBIOSE-SPECIFIC EIIA COMPONENT"/>
    <property type="match status" value="1"/>
</dbReference>
<keyword evidence="6" id="KW-0479">Metal-binding</keyword>
<dbReference type="AlphaFoldDB" id="A0A090ZDQ3"/>
<dbReference type="CDD" id="cd00215">
    <property type="entry name" value="PTS_IIA_lac"/>
    <property type="match status" value="1"/>
</dbReference>
<feature type="active site" description="Tele-phosphohistidine intermediate" evidence="5">
    <location>
        <position position="83"/>
    </location>
</feature>